<dbReference type="GO" id="GO:0009164">
    <property type="term" value="P:nucleoside catabolic process"/>
    <property type="evidence" value="ECO:0007669"/>
    <property type="project" value="InterPro"/>
</dbReference>
<dbReference type="GO" id="GO:0019284">
    <property type="term" value="P:L-methionine salvage from S-adenosylmethionine"/>
    <property type="evidence" value="ECO:0007669"/>
    <property type="project" value="TreeGrafter"/>
</dbReference>
<evidence type="ECO:0000256" key="1">
    <source>
        <dbReference type="ARBA" id="ARBA00004945"/>
    </source>
</evidence>
<keyword evidence="8" id="KW-1185">Reference proteome</keyword>
<keyword evidence="4" id="KW-0378">Hydrolase</keyword>
<dbReference type="Pfam" id="PF01048">
    <property type="entry name" value="PNP_UDP_1"/>
    <property type="match status" value="1"/>
</dbReference>
<dbReference type="CDD" id="cd09008">
    <property type="entry name" value="MTAN"/>
    <property type="match status" value="1"/>
</dbReference>
<dbReference type="GO" id="GO:0008782">
    <property type="term" value="F:adenosylhomocysteine nucleosidase activity"/>
    <property type="evidence" value="ECO:0007669"/>
    <property type="project" value="UniProtKB-EC"/>
</dbReference>
<dbReference type="OrthoDB" id="9792278at2"/>
<dbReference type="GO" id="GO:0008930">
    <property type="term" value="F:methylthioadenosine nucleosidase activity"/>
    <property type="evidence" value="ECO:0007669"/>
    <property type="project" value="InterPro"/>
</dbReference>
<dbReference type="NCBIfam" id="TIGR01704">
    <property type="entry name" value="MTA_SAH-Nsdase"/>
    <property type="match status" value="1"/>
</dbReference>
<keyword evidence="5" id="KW-0486">Methionine biosynthesis</keyword>
<dbReference type="InParanoid" id="A0A146G4W6"/>
<dbReference type="FunCoup" id="A0A146G4W6">
    <property type="interactions" value="227"/>
</dbReference>
<dbReference type="EMBL" id="BDCO01000002">
    <property type="protein sequence ID" value="GAT32064.1"/>
    <property type="molecule type" value="Genomic_DNA"/>
</dbReference>
<accession>A0A146G4W6</accession>
<organism evidence="7 8">
    <name type="scientific">Terrimicrobium sacchariphilum</name>
    <dbReference type="NCBI Taxonomy" id="690879"/>
    <lineage>
        <taxon>Bacteria</taxon>
        <taxon>Pseudomonadati</taxon>
        <taxon>Verrucomicrobiota</taxon>
        <taxon>Terrimicrobiia</taxon>
        <taxon>Terrimicrobiales</taxon>
        <taxon>Terrimicrobiaceae</taxon>
        <taxon>Terrimicrobium</taxon>
    </lineage>
</organism>
<dbReference type="PANTHER" id="PTHR46832">
    <property type="entry name" value="5'-METHYLTHIOADENOSINE/S-ADENOSYLHOMOCYSTEINE NUCLEOSIDASE"/>
    <property type="match status" value="1"/>
</dbReference>
<gene>
    <name evidence="7" type="ORF">TSACC_2461</name>
</gene>
<sequence>MKFGILGAMPEEVALMARSMTVHHTVEAGMRTFYVGEWVGQEVVLVLSRVGKVSAAVTTMLLLERFGVDHVIFTGVAGGIHPSLRVGDVVIGDRLVQHDMDASPLPAFERFEIPLLGKVFFESDREILSRAVAAAKRYTTEFFPQDVSAESRAAFGIDTPAVYDGLIASGDQFLADPEVTAELRASLPGLLCGEMEGAAVAQVCYEMGNVPATVIRVISDQADHSAAVDFLRFVNEVAEYLTGGIVRELLAGYSK</sequence>
<name>A0A146G4W6_TERSA</name>
<dbReference type="EC" id="3.2.2.9" evidence="2"/>
<proteinExistence type="predicted"/>
<dbReference type="InterPro" id="IPR035994">
    <property type="entry name" value="Nucleoside_phosphorylase_sf"/>
</dbReference>
<dbReference type="UniPathway" id="UPA00904">
    <property type="reaction ID" value="UER00871"/>
</dbReference>
<evidence type="ECO:0000256" key="3">
    <source>
        <dbReference type="ARBA" id="ARBA00022605"/>
    </source>
</evidence>
<evidence type="ECO:0000256" key="2">
    <source>
        <dbReference type="ARBA" id="ARBA00011974"/>
    </source>
</evidence>
<dbReference type="RefSeq" id="WP_075077918.1">
    <property type="nucleotide sequence ID" value="NZ_BDCO01000002.1"/>
</dbReference>
<evidence type="ECO:0000313" key="7">
    <source>
        <dbReference type="EMBL" id="GAT32064.1"/>
    </source>
</evidence>
<feature type="domain" description="Nucleoside phosphorylase" evidence="6">
    <location>
        <begin position="2"/>
        <end position="250"/>
    </location>
</feature>
<dbReference type="Gene3D" id="3.40.50.1580">
    <property type="entry name" value="Nucleoside phosphorylase domain"/>
    <property type="match status" value="1"/>
</dbReference>
<evidence type="ECO:0000256" key="5">
    <source>
        <dbReference type="ARBA" id="ARBA00023167"/>
    </source>
</evidence>
<dbReference type="SUPFAM" id="SSF53167">
    <property type="entry name" value="Purine and uridine phosphorylases"/>
    <property type="match status" value="1"/>
</dbReference>
<dbReference type="InterPro" id="IPR010049">
    <property type="entry name" value="MTA_SAH_Nsdase"/>
</dbReference>
<evidence type="ECO:0000256" key="4">
    <source>
        <dbReference type="ARBA" id="ARBA00022801"/>
    </source>
</evidence>
<dbReference type="Proteomes" id="UP000076023">
    <property type="component" value="Unassembled WGS sequence"/>
</dbReference>
<dbReference type="AlphaFoldDB" id="A0A146G4W6"/>
<dbReference type="PANTHER" id="PTHR46832:SF1">
    <property type="entry name" value="5'-METHYLTHIOADENOSINE_S-ADENOSYLHOMOCYSTEINE NUCLEOSIDASE"/>
    <property type="match status" value="1"/>
</dbReference>
<keyword evidence="3" id="KW-0028">Amino-acid biosynthesis</keyword>
<reference evidence="8" key="1">
    <citation type="journal article" date="2017" name="Genome Announc.">
        <title>Draft Genome Sequence of Terrimicrobium sacchariphilum NM-5T, a Facultative Anaerobic Soil Bacterium of the Class Spartobacteria.</title>
        <authorList>
            <person name="Qiu Y.L."/>
            <person name="Tourlousse D.M."/>
            <person name="Matsuura N."/>
            <person name="Ohashi A."/>
            <person name="Sekiguchi Y."/>
        </authorList>
    </citation>
    <scope>NUCLEOTIDE SEQUENCE [LARGE SCALE GENOMIC DNA]</scope>
    <source>
        <strain evidence="8">NM-5</strain>
    </source>
</reference>
<evidence type="ECO:0000313" key="8">
    <source>
        <dbReference type="Proteomes" id="UP000076023"/>
    </source>
</evidence>
<evidence type="ECO:0000259" key="6">
    <source>
        <dbReference type="Pfam" id="PF01048"/>
    </source>
</evidence>
<dbReference type="STRING" id="690879.TSACC_2461"/>
<dbReference type="NCBIfam" id="NF004079">
    <property type="entry name" value="PRK05584.1"/>
    <property type="match status" value="1"/>
</dbReference>
<dbReference type="InterPro" id="IPR000845">
    <property type="entry name" value="Nucleoside_phosphorylase_d"/>
</dbReference>
<comment type="pathway">
    <text evidence="1">Amino-acid biosynthesis; L-methionine biosynthesis via salvage pathway; S-methyl-5-thio-alpha-D-ribose 1-phosphate from S-methyl-5'-thioadenosine (hydrolase route): step 1/2.</text>
</comment>
<dbReference type="GO" id="GO:0019509">
    <property type="term" value="P:L-methionine salvage from methylthioadenosine"/>
    <property type="evidence" value="ECO:0007669"/>
    <property type="project" value="UniProtKB-UniPathway"/>
</dbReference>
<protein>
    <recommendedName>
        <fullName evidence="2">adenosylhomocysteine nucleosidase</fullName>
        <ecNumber evidence="2">3.2.2.9</ecNumber>
    </recommendedName>
</protein>
<dbReference type="GO" id="GO:0005829">
    <property type="term" value="C:cytosol"/>
    <property type="evidence" value="ECO:0007669"/>
    <property type="project" value="TreeGrafter"/>
</dbReference>
<comment type="caution">
    <text evidence="7">The sequence shown here is derived from an EMBL/GenBank/DDBJ whole genome shotgun (WGS) entry which is preliminary data.</text>
</comment>